<evidence type="ECO:0000313" key="7">
    <source>
        <dbReference type="Proteomes" id="UP000295511"/>
    </source>
</evidence>
<evidence type="ECO:0000256" key="3">
    <source>
        <dbReference type="ARBA" id="ARBA00023163"/>
    </source>
</evidence>
<dbReference type="Pfam" id="PF00356">
    <property type="entry name" value="LacI"/>
    <property type="match status" value="1"/>
</dbReference>
<keyword evidence="3" id="KW-0804">Transcription</keyword>
<dbReference type="EMBL" id="SMRU01000037">
    <property type="protein sequence ID" value="TDF90066.1"/>
    <property type="molecule type" value="Genomic_DNA"/>
</dbReference>
<dbReference type="OrthoDB" id="9785139at2"/>
<dbReference type="SUPFAM" id="SSF53822">
    <property type="entry name" value="Periplasmic binding protein-like I"/>
    <property type="match status" value="1"/>
</dbReference>
<dbReference type="AlphaFoldDB" id="A0A4R5K7C2"/>
<dbReference type="CDD" id="cd01392">
    <property type="entry name" value="HTH_LacI"/>
    <property type="match status" value="1"/>
</dbReference>
<dbReference type="RefSeq" id="WP_133206493.1">
    <property type="nucleotide sequence ID" value="NZ_SMRU01000037.1"/>
</dbReference>
<organism evidence="6 7">
    <name type="scientific">Arthrobacter terricola</name>
    <dbReference type="NCBI Taxonomy" id="2547396"/>
    <lineage>
        <taxon>Bacteria</taxon>
        <taxon>Bacillati</taxon>
        <taxon>Actinomycetota</taxon>
        <taxon>Actinomycetes</taxon>
        <taxon>Micrococcales</taxon>
        <taxon>Micrococcaceae</taxon>
        <taxon>Arthrobacter</taxon>
    </lineage>
</organism>
<dbReference type="PROSITE" id="PS50206">
    <property type="entry name" value="RHODANESE_3"/>
    <property type="match status" value="1"/>
</dbReference>
<dbReference type="PANTHER" id="PTHR30146:SF109">
    <property type="entry name" value="HTH-TYPE TRANSCRIPTIONAL REGULATOR GALS"/>
    <property type="match status" value="1"/>
</dbReference>
<dbReference type="PROSITE" id="PS50932">
    <property type="entry name" value="HTH_LACI_2"/>
    <property type="match status" value="1"/>
</dbReference>
<evidence type="ECO:0000256" key="1">
    <source>
        <dbReference type="ARBA" id="ARBA00023015"/>
    </source>
</evidence>
<dbReference type="InterPro" id="IPR028082">
    <property type="entry name" value="Peripla_BP_I"/>
</dbReference>
<accession>A0A4R5K7C2</accession>
<dbReference type="InterPro" id="IPR000843">
    <property type="entry name" value="HTH_LacI"/>
</dbReference>
<name>A0A4R5K7C2_9MICC</name>
<dbReference type="CDD" id="cd06267">
    <property type="entry name" value="PBP1_LacI_sugar_binding-like"/>
    <property type="match status" value="1"/>
</dbReference>
<gene>
    <name evidence="6" type="ORF">E1809_22550</name>
</gene>
<dbReference type="GO" id="GO:0000976">
    <property type="term" value="F:transcription cis-regulatory region binding"/>
    <property type="evidence" value="ECO:0007669"/>
    <property type="project" value="TreeGrafter"/>
</dbReference>
<keyword evidence="2" id="KW-0238">DNA-binding</keyword>
<evidence type="ECO:0000259" key="5">
    <source>
        <dbReference type="PROSITE" id="PS50932"/>
    </source>
</evidence>
<dbReference type="InterPro" id="IPR001763">
    <property type="entry name" value="Rhodanese-like_dom"/>
</dbReference>
<dbReference type="InterPro" id="IPR010982">
    <property type="entry name" value="Lambda_DNA-bd_dom_sf"/>
</dbReference>
<dbReference type="Pfam" id="PF13377">
    <property type="entry name" value="Peripla_BP_3"/>
    <property type="match status" value="1"/>
</dbReference>
<feature type="domain" description="Rhodanese" evidence="4">
    <location>
        <begin position="163"/>
        <end position="195"/>
    </location>
</feature>
<dbReference type="SMART" id="SM00354">
    <property type="entry name" value="HTH_LACI"/>
    <property type="match status" value="1"/>
</dbReference>
<evidence type="ECO:0000259" key="4">
    <source>
        <dbReference type="PROSITE" id="PS50206"/>
    </source>
</evidence>
<protein>
    <submittedName>
        <fullName evidence="6">LacI family transcriptional regulator</fullName>
    </submittedName>
</protein>
<keyword evidence="1" id="KW-0805">Transcription regulation</keyword>
<sequence>MVKRPTLADVAAEAGVSRALVSIVIRGVPGASDATRERVLAAAAQLGYRPDARARLLRSSRSRLLGVVFDVDGPFHTEILEALYPAAAALGYDITLSARGHRRSEGEAIRSLLDLGVEALLVLGPASPSDALAAQPAPVVSVLEPHTDPRLSSAATDEAAGIALAVKHLRGLGHSRIAHVDGGTAAGSEARRLAYEQLMAEDGAQPLVIPGGPNETDGMKAARELLALRVGRPANELPTAVVVFNDDAALGFLHELDAAGTAVPSELSVVGYDDSRLAALAHVQLTSVRQEPDAIAAAAVEAAAAALEGRRTHTLVPPSLAVRSSTAPLAAVAR</sequence>
<dbReference type="SUPFAM" id="SSF47413">
    <property type="entry name" value="lambda repressor-like DNA-binding domains"/>
    <property type="match status" value="1"/>
</dbReference>
<dbReference type="GO" id="GO:0003700">
    <property type="term" value="F:DNA-binding transcription factor activity"/>
    <property type="evidence" value="ECO:0007669"/>
    <property type="project" value="TreeGrafter"/>
</dbReference>
<feature type="domain" description="HTH lacI-type" evidence="5">
    <location>
        <begin position="5"/>
        <end position="59"/>
    </location>
</feature>
<evidence type="ECO:0000256" key="2">
    <source>
        <dbReference type="ARBA" id="ARBA00023125"/>
    </source>
</evidence>
<comment type="caution">
    <text evidence="6">The sequence shown here is derived from an EMBL/GenBank/DDBJ whole genome shotgun (WGS) entry which is preliminary data.</text>
</comment>
<dbReference type="InterPro" id="IPR046335">
    <property type="entry name" value="LacI/GalR-like_sensor"/>
</dbReference>
<dbReference type="Gene3D" id="3.40.50.2300">
    <property type="match status" value="2"/>
</dbReference>
<evidence type="ECO:0000313" key="6">
    <source>
        <dbReference type="EMBL" id="TDF90066.1"/>
    </source>
</evidence>
<proteinExistence type="predicted"/>
<dbReference type="PANTHER" id="PTHR30146">
    <property type="entry name" value="LACI-RELATED TRANSCRIPTIONAL REPRESSOR"/>
    <property type="match status" value="1"/>
</dbReference>
<dbReference type="Gene3D" id="1.10.260.40">
    <property type="entry name" value="lambda repressor-like DNA-binding domains"/>
    <property type="match status" value="1"/>
</dbReference>
<reference evidence="6 7" key="1">
    <citation type="submission" date="2019-03" db="EMBL/GenBank/DDBJ databases">
        <title>Whole genome sequence of Arthrobacter sp JH1-1.</title>
        <authorList>
            <person name="Trinh H.N."/>
        </authorList>
    </citation>
    <scope>NUCLEOTIDE SEQUENCE [LARGE SCALE GENOMIC DNA]</scope>
    <source>
        <strain evidence="6 7">JH1-1</strain>
    </source>
</reference>
<keyword evidence="7" id="KW-1185">Reference proteome</keyword>
<dbReference type="Proteomes" id="UP000295511">
    <property type="component" value="Unassembled WGS sequence"/>
</dbReference>